<reference evidence="1 2" key="1">
    <citation type="journal article" date="2018" name="New Phytol.">
        <title>Phylogenomics of Endogonaceae and evolution of mycorrhizas within Mucoromycota.</title>
        <authorList>
            <person name="Chang Y."/>
            <person name="Desiro A."/>
            <person name="Na H."/>
            <person name="Sandor L."/>
            <person name="Lipzen A."/>
            <person name="Clum A."/>
            <person name="Barry K."/>
            <person name="Grigoriev I.V."/>
            <person name="Martin F.M."/>
            <person name="Stajich J.E."/>
            <person name="Smith M.E."/>
            <person name="Bonito G."/>
            <person name="Spatafora J.W."/>
        </authorList>
    </citation>
    <scope>NUCLEOTIDE SEQUENCE [LARGE SCALE GENOMIC DNA]</scope>
    <source>
        <strain evidence="1 2">GMNB39</strain>
    </source>
</reference>
<dbReference type="Proteomes" id="UP000268093">
    <property type="component" value="Unassembled WGS sequence"/>
</dbReference>
<comment type="caution">
    <text evidence="1">The sequence shown here is derived from an EMBL/GenBank/DDBJ whole genome shotgun (WGS) entry which is preliminary data.</text>
</comment>
<dbReference type="EMBL" id="RBNI01010400">
    <property type="protein sequence ID" value="RUP43750.1"/>
    <property type="molecule type" value="Genomic_DNA"/>
</dbReference>
<evidence type="ECO:0000313" key="1">
    <source>
        <dbReference type="EMBL" id="RUP43750.1"/>
    </source>
</evidence>
<keyword evidence="2" id="KW-1185">Reference proteome</keyword>
<protein>
    <submittedName>
        <fullName evidence="1">Uncharacterized protein</fullName>
    </submittedName>
</protein>
<name>A0A433CYT8_9FUNG</name>
<gene>
    <name evidence="1" type="ORF">BC936DRAFT_136787</name>
</gene>
<proteinExistence type="predicted"/>
<dbReference type="AlphaFoldDB" id="A0A433CYT8"/>
<evidence type="ECO:0000313" key="2">
    <source>
        <dbReference type="Proteomes" id="UP000268093"/>
    </source>
</evidence>
<sequence length="99" mass="10885">MITSIVKHTSHLLSHGTCPCTLPSIVKQNVSFEAPQDHECIYLPSPSPSIVKHITYPSSHFPPMHRSLMHTDSHAIISDASESYRPTASTCQVPHGNEV</sequence>
<organism evidence="1 2">
    <name type="scientific">Jimgerdemannia flammicorona</name>
    <dbReference type="NCBI Taxonomy" id="994334"/>
    <lineage>
        <taxon>Eukaryota</taxon>
        <taxon>Fungi</taxon>
        <taxon>Fungi incertae sedis</taxon>
        <taxon>Mucoromycota</taxon>
        <taxon>Mucoromycotina</taxon>
        <taxon>Endogonomycetes</taxon>
        <taxon>Endogonales</taxon>
        <taxon>Endogonaceae</taxon>
        <taxon>Jimgerdemannia</taxon>
    </lineage>
</organism>
<accession>A0A433CYT8</accession>